<dbReference type="AlphaFoldDB" id="A0A8D5UKE7"/>
<evidence type="ECO:0000256" key="4">
    <source>
        <dbReference type="ARBA" id="ARBA00022989"/>
    </source>
</evidence>
<dbReference type="SUPFAM" id="SSF103481">
    <property type="entry name" value="Multidrug resistance efflux transporter EmrE"/>
    <property type="match status" value="2"/>
</dbReference>
<sequence length="313" mass="34150">MDESMESKALSPLLRVLLLTVGVVAVSFSAIFIKWSDAPAGVLGMNRLLITMVLMLPWVWKRRSDWTTLSRKEWGWLILSGVFLGLHFWGWISSFRYTSVASSMVLLNTAPLFTALGAFLVFRQRFGHVALSGMGLALVGSVMVAGADLQVGKTAWIGDLLSAFGALSVAIHMLIGEQLRNKLSSTIYSFTVFGVASLLLMAINLADGVPLFDWPYREWGIFLLLSLVPTVFGHVLFNWLLKFVGAVTIETAILGEPVGAILLAFWLLGEPATTVQILGCALTIGGIAWYLRGQPDRVSQDAQGVRFRSTTPG</sequence>
<feature type="transmembrane region" description="Helical" evidence="6">
    <location>
        <begin position="219"/>
        <end position="240"/>
    </location>
</feature>
<evidence type="ECO:0000256" key="2">
    <source>
        <dbReference type="ARBA" id="ARBA00007362"/>
    </source>
</evidence>
<feature type="transmembrane region" description="Helical" evidence="6">
    <location>
        <begin position="39"/>
        <end position="60"/>
    </location>
</feature>
<protein>
    <submittedName>
        <fullName evidence="8">Multidrug transporter</fullName>
    </submittedName>
</protein>
<dbReference type="RefSeq" id="WP_212773584.1">
    <property type="nucleotide sequence ID" value="NZ_AP024601.1"/>
</dbReference>
<organism evidence="8 9">
    <name type="scientific">Polycladomyces abyssicola</name>
    <dbReference type="NCBI Taxonomy" id="1125966"/>
    <lineage>
        <taxon>Bacteria</taxon>
        <taxon>Bacillati</taxon>
        <taxon>Bacillota</taxon>
        <taxon>Bacilli</taxon>
        <taxon>Bacillales</taxon>
        <taxon>Thermoactinomycetaceae</taxon>
        <taxon>Polycladomyces</taxon>
    </lineage>
</organism>
<keyword evidence="9" id="KW-1185">Reference proteome</keyword>
<feature type="transmembrane region" description="Helical" evidence="6">
    <location>
        <begin position="104"/>
        <end position="122"/>
    </location>
</feature>
<feature type="transmembrane region" description="Helical" evidence="6">
    <location>
        <begin position="12"/>
        <end position="33"/>
    </location>
</feature>
<feature type="transmembrane region" description="Helical" evidence="6">
    <location>
        <begin position="74"/>
        <end position="92"/>
    </location>
</feature>
<evidence type="ECO:0000256" key="3">
    <source>
        <dbReference type="ARBA" id="ARBA00022692"/>
    </source>
</evidence>
<feature type="transmembrane region" description="Helical" evidence="6">
    <location>
        <begin position="247"/>
        <end position="268"/>
    </location>
</feature>
<comment type="subcellular location">
    <subcellularLocation>
        <location evidence="1">Endomembrane system</location>
        <topology evidence="1">Multi-pass membrane protein</topology>
    </subcellularLocation>
</comment>
<comment type="similarity">
    <text evidence="2">Belongs to the EamA transporter family.</text>
</comment>
<evidence type="ECO:0000256" key="5">
    <source>
        <dbReference type="ARBA" id="ARBA00023136"/>
    </source>
</evidence>
<proteinExistence type="inferred from homology"/>
<dbReference type="Proteomes" id="UP000677436">
    <property type="component" value="Chromosome"/>
</dbReference>
<evidence type="ECO:0000256" key="1">
    <source>
        <dbReference type="ARBA" id="ARBA00004127"/>
    </source>
</evidence>
<feature type="transmembrane region" description="Helical" evidence="6">
    <location>
        <begin position="155"/>
        <end position="175"/>
    </location>
</feature>
<feature type="transmembrane region" description="Helical" evidence="6">
    <location>
        <begin position="187"/>
        <end position="207"/>
    </location>
</feature>
<dbReference type="PANTHER" id="PTHR32322:SF2">
    <property type="entry name" value="EAMA DOMAIN-CONTAINING PROTEIN"/>
    <property type="match status" value="1"/>
</dbReference>
<accession>A0A8D5UKE7</accession>
<feature type="transmembrane region" description="Helical" evidence="6">
    <location>
        <begin position="274"/>
        <end position="291"/>
    </location>
</feature>
<keyword evidence="3 6" id="KW-0812">Transmembrane</keyword>
<reference evidence="8" key="1">
    <citation type="journal article" date="2013" name="Int. J. Syst. Evol. Microbiol.">
        <title>Polycladomyces abyssicola gen. nov., sp. nov., a thermophilic filamentous bacterium isolated from hemipelagic sediment.</title>
        <authorList>
            <person name="Tsubouchi T."/>
            <person name="Shimane Y."/>
            <person name="Mori K."/>
            <person name="Usui K."/>
            <person name="Hiraki T."/>
            <person name="Tame A."/>
            <person name="Uematsu K."/>
            <person name="Maruyama T."/>
            <person name="Hatada Y."/>
        </authorList>
    </citation>
    <scope>NUCLEOTIDE SEQUENCE</scope>
    <source>
        <strain evidence="8">JIR-001</strain>
    </source>
</reference>
<keyword evidence="5 6" id="KW-0472">Membrane</keyword>
<evidence type="ECO:0000313" key="9">
    <source>
        <dbReference type="Proteomes" id="UP000677436"/>
    </source>
</evidence>
<feature type="transmembrane region" description="Helical" evidence="6">
    <location>
        <begin position="129"/>
        <end position="149"/>
    </location>
</feature>
<dbReference type="KEGG" id="pabs:JIR001_31450"/>
<dbReference type="Pfam" id="PF00892">
    <property type="entry name" value="EamA"/>
    <property type="match status" value="2"/>
</dbReference>
<gene>
    <name evidence="8" type="ORF">JIR001_31450</name>
</gene>
<name>A0A8D5UKE7_9BACL</name>
<dbReference type="EMBL" id="AP024601">
    <property type="protein sequence ID" value="BCU83362.1"/>
    <property type="molecule type" value="Genomic_DNA"/>
</dbReference>
<dbReference type="InterPro" id="IPR050638">
    <property type="entry name" value="AA-Vitamin_Transporters"/>
</dbReference>
<feature type="domain" description="EamA" evidence="7">
    <location>
        <begin position="157"/>
        <end position="290"/>
    </location>
</feature>
<dbReference type="GO" id="GO:0016020">
    <property type="term" value="C:membrane"/>
    <property type="evidence" value="ECO:0007669"/>
    <property type="project" value="UniProtKB-SubCell"/>
</dbReference>
<evidence type="ECO:0000259" key="7">
    <source>
        <dbReference type="Pfam" id="PF00892"/>
    </source>
</evidence>
<dbReference type="InterPro" id="IPR037185">
    <property type="entry name" value="EmrE-like"/>
</dbReference>
<feature type="domain" description="EamA" evidence="7">
    <location>
        <begin position="16"/>
        <end position="144"/>
    </location>
</feature>
<evidence type="ECO:0000256" key="6">
    <source>
        <dbReference type="SAM" id="Phobius"/>
    </source>
</evidence>
<dbReference type="PANTHER" id="PTHR32322">
    <property type="entry name" value="INNER MEMBRANE TRANSPORTER"/>
    <property type="match status" value="1"/>
</dbReference>
<reference evidence="8" key="2">
    <citation type="journal article" date="2021" name="Microbiol. Resour. Announc.">
        <title>Complete Genome Sequence of Polycladomyces abyssicola JIR-001T, Isolated from Hemipelagic Sediment in Deep Seawater.</title>
        <authorList>
            <person name="Tsubouchi T."/>
            <person name="Kaneko Y."/>
        </authorList>
    </citation>
    <scope>NUCLEOTIDE SEQUENCE</scope>
    <source>
        <strain evidence="8">JIR-001</strain>
    </source>
</reference>
<dbReference type="InterPro" id="IPR000620">
    <property type="entry name" value="EamA_dom"/>
</dbReference>
<evidence type="ECO:0000313" key="8">
    <source>
        <dbReference type="EMBL" id="BCU83362.1"/>
    </source>
</evidence>
<keyword evidence="4 6" id="KW-1133">Transmembrane helix</keyword>